<dbReference type="EMBL" id="CACVBM020001480">
    <property type="protein sequence ID" value="CAA7051493.1"/>
    <property type="molecule type" value="Genomic_DNA"/>
</dbReference>
<dbReference type="Pfam" id="PF03107">
    <property type="entry name" value="C1_2"/>
    <property type="match status" value="4"/>
</dbReference>
<comment type="caution">
    <text evidence="3">The sequence shown here is derived from an EMBL/GenBank/DDBJ whole genome shotgun (WGS) entry which is preliminary data.</text>
</comment>
<keyword evidence="4" id="KW-1185">Reference proteome</keyword>
<proteinExistence type="predicted"/>
<dbReference type="SUPFAM" id="SSF57889">
    <property type="entry name" value="Cysteine-rich domain"/>
    <property type="match status" value="2"/>
</dbReference>
<dbReference type="InterPro" id="IPR004146">
    <property type="entry name" value="DC1"/>
</dbReference>
<feature type="domain" description="DC1" evidence="2">
    <location>
        <begin position="29"/>
        <end position="72"/>
    </location>
</feature>
<reference evidence="3" key="1">
    <citation type="submission" date="2020-01" db="EMBL/GenBank/DDBJ databases">
        <authorList>
            <person name="Mishra B."/>
        </authorList>
    </citation>
    <scope>NUCLEOTIDE SEQUENCE [LARGE SCALE GENOMIC DNA]</scope>
</reference>
<organism evidence="3 4">
    <name type="scientific">Microthlaspi erraticum</name>
    <dbReference type="NCBI Taxonomy" id="1685480"/>
    <lineage>
        <taxon>Eukaryota</taxon>
        <taxon>Viridiplantae</taxon>
        <taxon>Streptophyta</taxon>
        <taxon>Embryophyta</taxon>
        <taxon>Tracheophyta</taxon>
        <taxon>Spermatophyta</taxon>
        <taxon>Magnoliopsida</taxon>
        <taxon>eudicotyledons</taxon>
        <taxon>Gunneridae</taxon>
        <taxon>Pentapetalae</taxon>
        <taxon>rosids</taxon>
        <taxon>malvids</taxon>
        <taxon>Brassicales</taxon>
        <taxon>Brassicaceae</taxon>
        <taxon>Coluteocarpeae</taxon>
        <taxon>Microthlaspi</taxon>
    </lineage>
</organism>
<sequence length="349" mass="40115">MFYYCSVCDYAMNIACVEKPLVLSIDHSKWHEHSLALFPRKACLTCDLCGLDDSTCPFYICPPCDFVAHQRCLSLPRVIRMSRHLHRISFTPSFDEKELSCGVCRRKIDNDYGGYSCIKDGCCYAAHSRCATQSNVWDGIELEGVVEDIGEDEEVEPFVRISDGIIQHFSHQQHHLRLDEDTSRDYDENKLCQACAMPIFCGNFYSCMQCDFILHEACANLSRRIHHPVHPHMLTLVARYDGVRNREDRCSTCIRLSVAGFFYECGKRECYFKLHVQCGIVSEPLVHESHIHPLFLTSKPGEYRKCCVCKILSSTHTRETFNCIECDFALCFGCATLPQKVMYKHDKHT</sequence>
<evidence type="ECO:0000313" key="3">
    <source>
        <dbReference type="EMBL" id="CAA7051493.1"/>
    </source>
</evidence>
<dbReference type="AlphaFoldDB" id="A0A6D2KHZ1"/>
<dbReference type="Proteomes" id="UP000467841">
    <property type="component" value="Unassembled WGS sequence"/>
</dbReference>
<accession>A0A6D2KHZ1</accession>
<dbReference type="OrthoDB" id="1024584at2759"/>
<dbReference type="InterPro" id="IPR046349">
    <property type="entry name" value="C1-like_sf"/>
</dbReference>
<feature type="domain" description="DC1" evidence="2">
    <location>
        <begin position="228"/>
        <end position="278"/>
    </location>
</feature>
<feature type="domain" description="DC1" evidence="2">
    <location>
        <begin position="83"/>
        <end position="131"/>
    </location>
</feature>
<dbReference type="PANTHER" id="PTHR32410">
    <property type="entry name" value="CYSTEINE/HISTIDINE-RICH C1 DOMAIN FAMILY PROTEIN"/>
    <property type="match status" value="1"/>
</dbReference>
<protein>
    <recommendedName>
        <fullName evidence="2">DC1 domain-containing protein</fullName>
    </recommendedName>
</protein>
<dbReference type="InterPro" id="IPR053192">
    <property type="entry name" value="Vacuole_Formation_Reg"/>
</dbReference>
<evidence type="ECO:0000259" key="2">
    <source>
        <dbReference type="Pfam" id="PF03107"/>
    </source>
</evidence>
<feature type="domain" description="DC1" evidence="2">
    <location>
        <begin position="169"/>
        <end position="219"/>
    </location>
</feature>
<dbReference type="PANTHER" id="PTHR32410:SF153">
    <property type="entry name" value="CHP-RICH ZINC FINGER PROTEIN-LIKE-RELATED"/>
    <property type="match status" value="1"/>
</dbReference>
<evidence type="ECO:0000256" key="1">
    <source>
        <dbReference type="ARBA" id="ARBA00022737"/>
    </source>
</evidence>
<name>A0A6D2KHZ1_9BRAS</name>
<gene>
    <name evidence="3" type="ORF">MERR_LOCUS38728</name>
</gene>
<keyword evidence="1" id="KW-0677">Repeat</keyword>
<evidence type="ECO:0000313" key="4">
    <source>
        <dbReference type="Proteomes" id="UP000467841"/>
    </source>
</evidence>